<proteinExistence type="predicted"/>
<gene>
    <name evidence="1" type="ORF">FSC37_18100</name>
</gene>
<dbReference type="AlphaFoldDB" id="A0A5C6U269"/>
<accession>A0A5C6U269</accession>
<dbReference type="SUPFAM" id="SSF48452">
    <property type="entry name" value="TPR-like"/>
    <property type="match status" value="1"/>
</dbReference>
<dbReference type="Proteomes" id="UP000321832">
    <property type="component" value="Unassembled WGS sequence"/>
</dbReference>
<sequence>MAELATGDVRRALARYDELLDSHRRLMARRDPPSWVLGNRALALERIGRHDEALAAYADTLRASESAAHAQGSRYGLVGRASVLASTGRLGEAEDVLEQAAALPGSDESSHPAVIRAEWMRARLLLLRGRAAQAHAALDRQLAYLRKLGGNPSYLGLILRARGETSLALGDVPGAIGDAREALVIAQRLQGGKPRSDSAGSARLLLGRAEQAAGRIREAHAALQQAVEHLEAAAGPGHPEAREARTLLRATAPN</sequence>
<comment type="caution">
    <text evidence="1">The sequence shown here is derived from an EMBL/GenBank/DDBJ whole genome shotgun (WGS) entry which is preliminary data.</text>
</comment>
<reference evidence="1 2" key="1">
    <citation type="submission" date="2019-08" db="EMBL/GenBank/DDBJ databases">
        <authorList>
            <person name="Khan S.A."/>
            <person name="Jeon C.O."/>
            <person name="Jeong S.E."/>
        </authorList>
    </citation>
    <scope>NUCLEOTIDE SEQUENCE [LARGE SCALE GENOMIC DNA]</scope>
    <source>
        <strain evidence="2">IMCC1728</strain>
    </source>
</reference>
<evidence type="ECO:0000313" key="1">
    <source>
        <dbReference type="EMBL" id="TXC66984.1"/>
    </source>
</evidence>
<keyword evidence="2" id="KW-1185">Reference proteome</keyword>
<protein>
    <submittedName>
        <fullName evidence="1">Tetratricopeptide repeat protein</fullName>
    </submittedName>
</protein>
<dbReference type="SMART" id="SM00028">
    <property type="entry name" value="TPR"/>
    <property type="match status" value="4"/>
</dbReference>
<organism evidence="1 2">
    <name type="scientific">Piscinibacter aquaticus</name>
    <dbReference type="NCBI Taxonomy" id="392597"/>
    <lineage>
        <taxon>Bacteria</taxon>
        <taxon>Pseudomonadati</taxon>
        <taxon>Pseudomonadota</taxon>
        <taxon>Betaproteobacteria</taxon>
        <taxon>Burkholderiales</taxon>
        <taxon>Sphaerotilaceae</taxon>
        <taxon>Piscinibacter</taxon>
    </lineage>
</organism>
<name>A0A5C6U269_9BURK</name>
<dbReference type="EMBL" id="VOPW01000001">
    <property type="protein sequence ID" value="TXC66984.1"/>
    <property type="molecule type" value="Genomic_DNA"/>
</dbReference>
<dbReference type="Pfam" id="PF13374">
    <property type="entry name" value="TPR_10"/>
    <property type="match status" value="1"/>
</dbReference>
<dbReference type="Pfam" id="PF13432">
    <property type="entry name" value="TPR_16"/>
    <property type="match status" value="1"/>
</dbReference>
<dbReference type="InterPro" id="IPR019734">
    <property type="entry name" value="TPR_rpt"/>
</dbReference>
<dbReference type="InterPro" id="IPR011990">
    <property type="entry name" value="TPR-like_helical_dom_sf"/>
</dbReference>
<dbReference type="Gene3D" id="1.25.40.10">
    <property type="entry name" value="Tetratricopeptide repeat domain"/>
    <property type="match status" value="2"/>
</dbReference>
<evidence type="ECO:0000313" key="2">
    <source>
        <dbReference type="Proteomes" id="UP000321832"/>
    </source>
</evidence>